<evidence type="ECO:0000313" key="3">
    <source>
        <dbReference type="EMBL" id="MBC3875515.1"/>
    </source>
</evidence>
<evidence type="ECO:0000256" key="1">
    <source>
        <dbReference type="ARBA" id="ARBA00023002"/>
    </source>
</evidence>
<gene>
    <name evidence="3" type="ORF">H8K55_18135</name>
</gene>
<dbReference type="InterPro" id="IPR036188">
    <property type="entry name" value="FAD/NAD-bd_sf"/>
</dbReference>
<protein>
    <submittedName>
        <fullName evidence="3">FAD-binding oxidoreductase</fullName>
    </submittedName>
</protein>
<organism evidence="3 4">
    <name type="scientific">Undibacterium flavidum</name>
    <dbReference type="NCBI Taxonomy" id="2762297"/>
    <lineage>
        <taxon>Bacteria</taxon>
        <taxon>Pseudomonadati</taxon>
        <taxon>Pseudomonadota</taxon>
        <taxon>Betaproteobacteria</taxon>
        <taxon>Burkholderiales</taxon>
        <taxon>Oxalobacteraceae</taxon>
        <taxon>Undibacterium</taxon>
    </lineage>
</organism>
<dbReference type="RefSeq" id="WP_186943477.1">
    <property type="nucleotide sequence ID" value="NZ_JACOGA010000019.1"/>
</dbReference>
<dbReference type="Proteomes" id="UP000624279">
    <property type="component" value="Unassembled WGS sequence"/>
</dbReference>
<feature type="domain" description="FAD dependent oxidoreductase" evidence="2">
    <location>
        <begin position="32"/>
        <end position="384"/>
    </location>
</feature>
<dbReference type="Pfam" id="PF01266">
    <property type="entry name" value="DAO"/>
    <property type="match status" value="1"/>
</dbReference>
<comment type="caution">
    <text evidence="3">The sequence shown here is derived from an EMBL/GenBank/DDBJ whole genome shotgun (WGS) entry which is preliminary data.</text>
</comment>
<name>A0ABR6YG14_9BURK</name>
<dbReference type="PANTHER" id="PTHR13847:SF281">
    <property type="entry name" value="FAD DEPENDENT OXIDOREDUCTASE DOMAIN-CONTAINING PROTEIN"/>
    <property type="match status" value="1"/>
</dbReference>
<keyword evidence="1" id="KW-0560">Oxidoreductase</keyword>
<proteinExistence type="predicted"/>
<dbReference type="EMBL" id="JACOGA010000019">
    <property type="protein sequence ID" value="MBC3875515.1"/>
    <property type="molecule type" value="Genomic_DNA"/>
</dbReference>
<sequence>MSQALLSTSTYYQATTTANHYPALSENIECEICIIGSGFAGLATALGLVERGIRNIVLLEAEDIGHGASGRNGGFVFGGYSLDNRDLLQQLGAKSAKQLYQLSLDAVDLIRRRIDQYTIDCDINTQGVLLANWFDDATILQKQRDLMLREFDVEWDALSITKTREHLQSQRYFGALHEKNAFHFHPLKYALGKARVLTQQGVQIFTQTRVKAIETSAAEKIIRTPHATVRAKQVVVCCGGYIEKFYPQLARAVLPIATYAMATEVLGDRLCSVFSKGSDSPAVYDTRFAFDYYRPLADTRILWGGRISIRERQVHEVAKLLAADMRKVYPQLADTKVEFAWSGLMSYAQHKMPQIGCLPNGVWYAMGFGGHGVAPTTVAGELVATAICNKQVLPAGLERYGLPPTFGSLGLLAAQCAYWYYELRDWMRE</sequence>
<dbReference type="Gene3D" id="3.30.9.10">
    <property type="entry name" value="D-Amino Acid Oxidase, subunit A, domain 2"/>
    <property type="match status" value="1"/>
</dbReference>
<dbReference type="PANTHER" id="PTHR13847">
    <property type="entry name" value="SARCOSINE DEHYDROGENASE-RELATED"/>
    <property type="match status" value="1"/>
</dbReference>
<dbReference type="InterPro" id="IPR006076">
    <property type="entry name" value="FAD-dep_OxRdtase"/>
</dbReference>
<evidence type="ECO:0000259" key="2">
    <source>
        <dbReference type="Pfam" id="PF01266"/>
    </source>
</evidence>
<accession>A0ABR6YG14</accession>
<keyword evidence="4" id="KW-1185">Reference proteome</keyword>
<dbReference type="Gene3D" id="3.50.50.60">
    <property type="entry name" value="FAD/NAD(P)-binding domain"/>
    <property type="match status" value="1"/>
</dbReference>
<dbReference type="SUPFAM" id="SSF51905">
    <property type="entry name" value="FAD/NAD(P)-binding domain"/>
    <property type="match status" value="1"/>
</dbReference>
<reference evidence="3 4" key="1">
    <citation type="submission" date="2020-08" db="EMBL/GenBank/DDBJ databases">
        <title>Novel species isolated from subtropical streams in China.</title>
        <authorList>
            <person name="Lu H."/>
        </authorList>
    </citation>
    <scope>NUCLEOTIDE SEQUENCE [LARGE SCALE GENOMIC DNA]</scope>
    <source>
        <strain evidence="3 4">LX15W</strain>
    </source>
</reference>
<evidence type="ECO:0000313" key="4">
    <source>
        <dbReference type="Proteomes" id="UP000624279"/>
    </source>
</evidence>